<evidence type="ECO:0000256" key="5">
    <source>
        <dbReference type="ARBA" id="ARBA00061566"/>
    </source>
</evidence>
<dbReference type="InterPro" id="IPR045851">
    <property type="entry name" value="AMP-bd_C_sf"/>
</dbReference>
<dbReference type="SUPFAM" id="SSF56801">
    <property type="entry name" value="Acetyl-CoA synthetase-like"/>
    <property type="match status" value="1"/>
</dbReference>
<feature type="domain" description="AMP-dependent ligase C-terminal" evidence="11">
    <location>
        <begin position="335"/>
        <end position="436"/>
    </location>
</feature>
<dbReference type="RefSeq" id="WP_079940218.1">
    <property type="nucleotide sequence ID" value="NZ_CP019655.1"/>
</dbReference>
<dbReference type="Pfam" id="PF00501">
    <property type="entry name" value="AMP-binding"/>
    <property type="match status" value="1"/>
</dbReference>
<accession>A0A2L1U381</accession>
<dbReference type="GO" id="GO:0000166">
    <property type="term" value="F:nucleotide binding"/>
    <property type="evidence" value="ECO:0007669"/>
    <property type="project" value="UniProtKB-KW"/>
</dbReference>
<dbReference type="EC" id="6.2.1.30" evidence="6 9"/>
<evidence type="ECO:0000256" key="4">
    <source>
        <dbReference type="ARBA" id="ARBA00060591"/>
    </source>
</evidence>
<proteinExistence type="inferred from homology"/>
<dbReference type="Pfam" id="PF14535">
    <property type="entry name" value="AMP-binding_C_2"/>
    <property type="match status" value="1"/>
</dbReference>
<evidence type="ECO:0000256" key="9">
    <source>
        <dbReference type="PIRNR" id="PIRNR006444"/>
    </source>
</evidence>
<evidence type="ECO:0000256" key="1">
    <source>
        <dbReference type="ARBA" id="ARBA00011245"/>
    </source>
</evidence>
<dbReference type="STRING" id="147375.BXP28_09265"/>
<dbReference type="PANTHER" id="PTHR43439">
    <property type="entry name" value="PHENYLACETATE-COENZYME A LIGASE"/>
    <property type="match status" value="1"/>
</dbReference>
<evidence type="ECO:0000313" key="13">
    <source>
        <dbReference type="Proteomes" id="UP000239833"/>
    </source>
</evidence>
<protein>
    <recommendedName>
        <fullName evidence="7 9">Phenylacetate-coenzyme A ligase</fullName>
        <ecNumber evidence="6 9">6.2.1.30</ecNumber>
    </recommendedName>
    <alternativeName>
        <fullName evidence="8 9">Phenylacetyl-CoA ligase</fullName>
    </alternativeName>
</protein>
<gene>
    <name evidence="12" type="primary">paaK</name>
    <name evidence="12" type="ORF">ERICIII_03277</name>
</gene>
<keyword evidence="3 9" id="KW-0547">Nucleotide-binding</keyword>
<dbReference type="InterPro" id="IPR000873">
    <property type="entry name" value="AMP-dep_synth/lig_dom"/>
</dbReference>
<dbReference type="GO" id="GO:0047475">
    <property type="term" value="F:phenylacetate-CoA ligase activity"/>
    <property type="evidence" value="ECO:0007669"/>
    <property type="project" value="UniProtKB-EC"/>
</dbReference>
<dbReference type="InterPro" id="IPR042099">
    <property type="entry name" value="ANL_N_sf"/>
</dbReference>
<evidence type="ECO:0000256" key="3">
    <source>
        <dbReference type="ARBA" id="ARBA00022741"/>
    </source>
</evidence>
<evidence type="ECO:0000256" key="6">
    <source>
        <dbReference type="ARBA" id="ARBA00066629"/>
    </source>
</evidence>
<feature type="domain" description="AMP-dependent synthetase/ligase" evidence="10">
    <location>
        <begin position="82"/>
        <end position="286"/>
    </location>
</feature>
<evidence type="ECO:0000256" key="2">
    <source>
        <dbReference type="ARBA" id="ARBA00022598"/>
    </source>
</evidence>
<name>A0A2L1U381_9BACL</name>
<comment type="similarity">
    <text evidence="5 9">Belongs to the phenylacetyl-CoA ligase family.</text>
</comment>
<sequence length="451" mass="50058">MIFNVEMETMPREQLQVLQLERLRRTVKRAYYNVPFHRTALDRCGLTPDDIQSLDDLKRLPFMRKSDLHKHYPFGLFSARMKDIVRLHGSSGTKGKPVVVGYTKQDIETWAEIVARAICCAGGSPGDIFHNAYGYGLFTGGLGLHYGIERLGAVAVPVSGGNTYRQIMLIQDFKPRGLSGTPSYILNLVEEMRKQGINTHETSIEYGIFGAEPWSEEMRSHLEDALGIKALDIYGLSEVLGPGVAIECCEAQDGLHIAEDHFLAEVIDRETGETLPLGKEGELVFTSLTKEAFPVIRYRTGDIASLDPGLCKCGRTTMRMSRVKGRVDDMLIIRGVNVFPTELEAVLLSFDQLAPHYQVAIERDNALDRFEVHCEVTPEYRNRVGGVEENKEVAELVKDMGKAIKSSLGVSVVLHVNEPNTIARSQGKAVRIVDNRRRSAAIQEGKGGKAG</sequence>
<dbReference type="InterPro" id="IPR028154">
    <property type="entry name" value="AMP-dep_Lig_C"/>
</dbReference>
<comment type="pathway">
    <text evidence="4 9">Aromatic compound metabolism; phenylacetate degradation.</text>
</comment>
<dbReference type="Gene3D" id="3.30.300.30">
    <property type="match status" value="1"/>
</dbReference>
<evidence type="ECO:0000313" key="12">
    <source>
        <dbReference type="EMBL" id="AVF27395.1"/>
    </source>
</evidence>
<dbReference type="EMBL" id="CP019655">
    <property type="protein sequence ID" value="AVF27395.1"/>
    <property type="molecule type" value="Genomic_DNA"/>
</dbReference>
<comment type="subunit">
    <text evidence="1">Monomer.</text>
</comment>
<dbReference type="PANTHER" id="PTHR43439:SF1">
    <property type="entry name" value="PHENYLACETATE-COENZYME A LIGASE"/>
    <property type="match status" value="1"/>
</dbReference>
<comment type="function">
    <text evidence="9">Catalyzes the activation of phenylacetic acid (PA) to phenylacetyl-CoA (PA-CoA).</text>
</comment>
<reference evidence="13" key="1">
    <citation type="submission" date="2017-02" db="EMBL/GenBank/DDBJ databases">
        <title>Delineation of Paenibacillus larvae strains originating from foulbrood outbreaks.</title>
        <authorList>
            <person name="Beims H."/>
            <person name="Bunk B."/>
            <person name="Sproeer C."/>
            <person name="Mohr K.I."/>
            <person name="Pradella S."/>
            <person name="Guenther G."/>
            <person name="Rohde M."/>
            <person name="von der Ohe W."/>
            <person name="Steinert M."/>
        </authorList>
    </citation>
    <scope>NUCLEOTIDE SEQUENCE [LARGE SCALE GENOMIC DNA]</scope>
    <source>
        <strain evidence="13">Eric_III</strain>
    </source>
</reference>
<dbReference type="CDD" id="cd05913">
    <property type="entry name" value="PaaK"/>
    <property type="match status" value="1"/>
</dbReference>
<dbReference type="InterPro" id="IPR011880">
    <property type="entry name" value="PA_CoA_ligase"/>
</dbReference>
<keyword evidence="2 9" id="KW-0436">Ligase</keyword>
<dbReference type="GeneID" id="64219812"/>
<dbReference type="PIRSF" id="PIRSF006444">
    <property type="entry name" value="PaaK"/>
    <property type="match status" value="1"/>
</dbReference>
<dbReference type="FunFam" id="3.40.50.12780:FF:000016">
    <property type="entry name" value="Phenylacetate-coenzyme A ligase"/>
    <property type="match status" value="1"/>
</dbReference>
<organism evidence="12 13">
    <name type="scientific">Paenibacillus larvae subsp. larvae</name>
    <dbReference type="NCBI Taxonomy" id="147375"/>
    <lineage>
        <taxon>Bacteria</taxon>
        <taxon>Bacillati</taxon>
        <taxon>Bacillota</taxon>
        <taxon>Bacilli</taxon>
        <taxon>Bacillales</taxon>
        <taxon>Paenibacillaceae</taxon>
        <taxon>Paenibacillus</taxon>
    </lineage>
</organism>
<evidence type="ECO:0000259" key="11">
    <source>
        <dbReference type="Pfam" id="PF14535"/>
    </source>
</evidence>
<dbReference type="AlphaFoldDB" id="A0A2L1U381"/>
<dbReference type="Proteomes" id="UP000239833">
    <property type="component" value="Chromosome"/>
</dbReference>
<evidence type="ECO:0000256" key="7">
    <source>
        <dbReference type="ARBA" id="ARBA00068695"/>
    </source>
</evidence>
<evidence type="ECO:0000256" key="8">
    <source>
        <dbReference type="ARBA" id="ARBA00075111"/>
    </source>
</evidence>
<dbReference type="Gene3D" id="3.40.50.12780">
    <property type="entry name" value="N-terminal domain of ligase-like"/>
    <property type="match status" value="1"/>
</dbReference>
<comment type="catalytic activity">
    <reaction evidence="9">
        <text>2-phenylacetate + ATP + CoA = phenylacetyl-CoA + AMP + diphosphate</text>
        <dbReference type="Rhea" id="RHEA:20956"/>
        <dbReference type="ChEBI" id="CHEBI:18401"/>
        <dbReference type="ChEBI" id="CHEBI:30616"/>
        <dbReference type="ChEBI" id="CHEBI:33019"/>
        <dbReference type="ChEBI" id="CHEBI:57287"/>
        <dbReference type="ChEBI" id="CHEBI:57390"/>
        <dbReference type="ChEBI" id="CHEBI:456215"/>
        <dbReference type="EC" id="6.2.1.30"/>
    </reaction>
</comment>
<dbReference type="UniPathway" id="UPA00930"/>
<dbReference type="GO" id="GO:0010124">
    <property type="term" value="P:phenylacetate catabolic process"/>
    <property type="evidence" value="ECO:0007669"/>
    <property type="project" value="UniProtKB-UniRule"/>
</dbReference>
<evidence type="ECO:0000259" key="10">
    <source>
        <dbReference type="Pfam" id="PF00501"/>
    </source>
</evidence>
<dbReference type="InterPro" id="IPR051414">
    <property type="entry name" value="Adenylate-forming_Reductase"/>
</dbReference>